<accession>A0AA38FMW1</accession>
<evidence type="ECO:0000259" key="1">
    <source>
        <dbReference type="SMART" id="SM00849"/>
    </source>
</evidence>
<dbReference type="PANTHER" id="PTHR23131:SF0">
    <property type="entry name" value="ENDORIBONUCLEASE LACTB2"/>
    <property type="match status" value="1"/>
</dbReference>
<feature type="domain" description="Metallo-beta-lactamase" evidence="1">
    <location>
        <begin position="160"/>
        <end position="325"/>
    </location>
</feature>
<keyword evidence="3" id="KW-1185">Reference proteome</keyword>
<sequence>MADYKIALFVKNSASSDEFVVVRQKRPLPIALDDEEPQHCVADSDLWDIPSTHLSPKLNNITSESYLAFDECAPDVENALEKLGLRGFDVSSSVQQILMQICAAKHMNQPWSYWKLVEEPDFGPGLPTNTLFFMTEVKSDEFVLAVVFAPGGCSNASSDDANSAVYGDALIVDLTGCHFGARDQLAEIITSLPRNLVIFATHHHRDHVDGLSTIQRCNPSAILVAHEATIRRIGKGTIGFRCLNVCGGSTLFIGGQAFRVISAPGHTDGHMALLHITTHTLIVGDHCVGQGSAVLDATSGGNMKDYLETTHKFLELSPHSIIPMHGRPNLWPTNLLCGYVKHRKQREAKVLKAIEGGARTLYEVVSKAYTDVHHNMWIGAASNVKLHVEHLAYQQKLPV</sequence>
<dbReference type="PANTHER" id="PTHR23131">
    <property type="entry name" value="ENDORIBONUCLEASE LACTB2"/>
    <property type="match status" value="1"/>
</dbReference>
<dbReference type="AlphaFoldDB" id="A0AA38FMW1"/>
<dbReference type="SMART" id="SM00849">
    <property type="entry name" value="Lactamase_B"/>
    <property type="match status" value="1"/>
</dbReference>
<reference evidence="2 3" key="1">
    <citation type="journal article" date="2021" name="Nat. Plants">
        <title>The Taxus genome provides insights into paclitaxel biosynthesis.</title>
        <authorList>
            <person name="Xiong X."/>
            <person name="Gou J."/>
            <person name="Liao Q."/>
            <person name="Li Y."/>
            <person name="Zhou Q."/>
            <person name="Bi G."/>
            <person name="Li C."/>
            <person name="Du R."/>
            <person name="Wang X."/>
            <person name="Sun T."/>
            <person name="Guo L."/>
            <person name="Liang H."/>
            <person name="Lu P."/>
            <person name="Wu Y."/>
            <person name="Zhang Z."/>
            <person name="Ro D.K."/>
            <person name="Shang Y."/>
            <person name="Huang S."/>
            <person name="Yan J."/>
        </authorList>
    </citation>
    <scope>NUCLEOTIDE SEQUENCE [LARGE SCALE GENOMIC DNA]</scope>
    <source>
        <strain evidence="2">Ta-2019</strain>
    </source>
</reference>
<dbReference type="InterPro" id="IPR001279">
    <property type="entry name" value="Metallo-B-lactamas"/>
</dbReference>
<evidence type="ECO:0000313" key="3">
    <source>
        <dbReference type="Proteomes" id="UP000824469"/>
    </source>
</evidence>
<gene>
    <name evidence="2" type="ORF">KI387_010612</name>
</gene>
<dbReference type="InterPro" id="IPR050662">
    <property type="entry name" value="Sec-metab_biosynth-thioest"/>
</dbReference>
<name>A0AA38FMW1_TAXCH</name>
<dbReference type="InterPro" id="IPR036388">
    <property type="entry name" value="WH-like_DNA-bd_sf"/>
</dbReference>
<proteinExistence type="predicted"/>
<comment type="caution">
    <text evidence="2">The sequence shown here is derived from an EMBL/GenBank/DDBJ whole genome shotgun (WGS) entry which is preliminary data.</text>
</comment>
<evidence type="ECO:0000313" key="2">
    <source>
        <dbReference type="EMBL" id="KAH9306208.1"/>
    </source>
</evidence>
<organism evidence="2 3">
    <name type="scientific">Taxus chinensis</name>
    <name type="common">Chinese yew</name>
    <name type="synonym">Taxus wallichiana var. chinensis</name>
    <dbReference type="NCBI Taxonomy" id="29808"/>
    <lineage>
        <taxon>Eukaryota</taxon>
        <taxon>Viridiplantae</taxon>
        <taxon>Streptophyta</taxon>
        <taxon>Embryophyta</taxon>
        <taxon>Tracheophyta</taxon>
        <taxon>Spermatophyta</taxon>
        <taxon>Pinopsida</taxon>
        <taxon>Pinidae</taxon>
        <taxon>Conifers II</taxon>
        <taxon>Cupressales</taxon>
        <taxon>Taxaceae</taxon>
        <taxon>Taxus</taxon>
    </lineage>
</organism>
<protein>
    <recommendedName>
        <fullName evidence="1">Metallo-beta-lactamase domain-containing protein</fullName>
    </recommendedName>
</protein>
<feature type="non-terminal residue" evidence="2">
    <location>
        <position position="399"/>
    </location>
</feature>
<dbReference type="Proteomes" id="UP000824469">
    <property type="component" value="Unassembled WGS sequence"/>
</dbReference>
<dbReference type="GO" id="GO:0009536">
    <property type="term" value="C:plastid"/>
    <property type="evidence" value="ECO:0007669"/>
    <property type="project" value="TreeGrafter"/>
</dbReference>
<dbReference type="Gene3D" id="3.60.15.10">
    <property type="entry name" value="Ribonuclease Z/Hydroxyacylglutathione hydrolase-like"/>
    <property type="match status" value="1"/>
</dbReference>
<dbReference type="SUPFAM" id="SSF56281">
    <property type="entry name" value="Metallo-hydrolase/oxidoreductase"/>
    <property type="match status" value="1"/>
</dbReference>
<dbReference type="CDD" id="cd06262">
    <property type="entry name" value="metallo-hydrolase-like_MBL-fold"/>
    <property type="match status" value="1"/>
</dbReference>
<dbReference type="EMBL" id="JAHRHJ020000008">
    <property type="protein sequence ID" value="KAH9306208.1"/>
    <property type="molecule type" value="Genomic_DNA"/>
</dbReference>
<dbReference type="InterPro" id="IPR036866">
    <property type="entry name" value="RibonucZ/Hydroxyglut_hydro"/>
</dbReference>
<dbReference type="Gene3D" id="1.10.10.10">
    <property type="entry name" value="Winged helix-like DNA-binding domain superfamily/Winged helix DNA-binding domain"/>
    <property type="match status" value="1"/>
</dbReference>